<evidence type="ECO:0000313" key="1">
    <source>
        <dbReference type="EMBL" id="GJT22214.1"/>
    </source>
</evidence>
<evidence type="ECO:0000313" key="2">
    <source>
        <dbReference type="Proteomes" id="UP001151760"/>
    </source>
</evidence>
<name>A0ABQ5CAG1_9ASTR</name>
<reference evidence="1" key="1">
    <citation type="journal article" date="2022" name="Int. J. Mol. Sci.">
        <title>Draft Genome of Tanacetum Coccineum: Genomic Comparison of Closely Related Tanacetum-Family Plants.</title>
        <authorList>
            <person name="Yamashiro T."/>
            <person name="Shiraishi A."/>
            <person name="Nakayama K."/>
            <person name="Satake H."/>
        </authorList>
    </citation>
    <scope>NUCLEOTIDE SEQUENCE</scope>
</reference>
<proteinExistence type="predicted"/>
<keyword evidence="2" id="KW-1185">Reference proteome</keyword>
<sequence length="107" mass="11597">MSDMSTSSLILFSNFVETLPPFSSVPVLPNRVTKFILNMKSTSSVSDITEAIAGGILSLVLVPCLLGESVRSRGKPELMEAQLWESGSFSRSPYPLIISFLDLINSS</sequence>
<organism evidence="1 2">
    <name type="scientific">Tanacetum coccineum</name>
    <dbReference type="NCBI Taxonomy" id="301880"/>
    <lineage>
        <taxon>Eukaryota</taxon>
        <taxon>Viridiplantae</taxon>
        <taxon>Streptophyta</taxon>
        <taxon>Embryophyta</taxon>
        <taxon>Tracheophyta</taxon>
        <taxon>Spermatophyta</taxon>
        <taxon>Magnoliopsida</taxon>
        <taxon>eudicotyledons</taxon>
        <taxon>Gunneridae</taxon>
        <taxon>Pentapetalae</taxon>
        <taxon>asterids</taxon>
        <taxon>campanulids</taxon>
        <taxon>Asterales</taxon>
        <taxon>Asteraceae</taxon>
        <taxon>Asteroideae</taxon>
        <taxon>Anthemideae</taxon>
        <taxon>Anthemidinae</taxon>
        <taxon>Tanacetum</taxon>
    </lineage>
</organism>
<reference evidence="1" key="2">
    <citation type="submission" date="2022-01" db="EMBL/GenBank/DDBJ databases">
        <authorList>
            <person name="Yamashiro T."/>
            <person name="Shiraishi A."/>
            <person name="Satake H."/>
            <person name="Nakayama K."/>
        </authorList>
    </citation>
    <scope>NUCLEOTIDE SEQUENCE</scope>
</reference>
<accession>A0ABQ5CAG1</accession>
<protein>
    <submittedName>
        <fullName evidence="1">Uncharacterized protein</fullName>
    </submittedName>
</protein>
<dbReference type="Proteomes" id="UP001151760">
    <property type="component" value="Unassembled WGS sequence"/>
</dbReference>
<dbReference type="EMBL" id="BQNB010013951">
    <property type="protein sequence ID" value="GJT22214.1"/>
    <property type="molecule type" value="Genomic_DNA"/>
</dbReference>
<comment type="caution">
    <text evidence="1">The sequence shown here is derived from an EMBL/GenBank/DDBJ whole genome shotgun (WGS) entry which is preliminary data.</text>
</comment>
<gene>
    <name evidence="1" type="ORF">Tco_0892151</name>
</gene>